<dbReference type="RefSeq" id="WP_123199567.1">
    <property type="nucleotide sequence ID" value="NZ_RJMB01000002.1"/>
</dbReference>
<dbReference type="InterPro" id="IPR035418">
    <property type="entry name" value="AraC-bd_2"/>
</dbReference>
<feature type="domain" description="HTH araC/xylS-type" evidence="4">
    <location>
        <begin position="229"/>
        <end position="330"/>
    </location>
</feature>
<dbReference type="GO" id="GO:0003700">
    <property type="term" value="F:DNA-binding transcription factor activity"/>
    <property type="evidence" value="ECO:0007669"/>
    <property type="project" value="InterPro"/>
</dbReference>
<proteinExistence type="predicted"/>
<dbReference type="PANTHER" id="PTHR46796:SF6">
    <property type="entry name" value="ARAC SUBFAMILY"/>
    <property type="match status" value="1"/>
</dbReference>
<evidence type="ECO:0000256" key="3">
    <source>
        <dbReference type="ARBA" id="ARBA00023163"/>
    </source>
</evidence>
<dbReference type="EMBL" id="RJMB01000002">
    <property type="protein sequence ID" value="RNL86738.1"/>
    <property type="molecule type" value="Genomic_DNA"/>
</dbReference>
<dbReference type="Pfam" id="PF14525">
    <property type="entry name" value="AraC_binding_2"/>
    <property type="match status" value="1"/>
</dbReference>
<sequence>MSTSTGESLDVVSTRVEEFQEQASSAFVPLRIAPLGCPGTSGGRVVHTGGETTRSGSGFRARFRGLRVNDLVVTRIRCTPTLVSRNDAVVDSGTPRLLKVALHQRGRGHIAQGGKECTVSAGELVAYETGRPYQMRFPEAYDTVVLGIPWAALGAHAELLSGRTAQPVRASEGVRPLVTTLLTELADLEAGLNDAPAPSTLHLADALVSLVVSTFTDTASAEGGEEVTDRILAYCRANLSDPGLSLASVARAHGVSVSFVQKRLRARGITLGAWIRRQRLSRIRRDLQDPALEQRSSAAIAARWGITDATHLGRALKAEYGVTPSEIRGAARPA</sequence>
<accession>A0A3N0EFU9</accession>
<dbReference type="PANTHER" id="PTHR46796">
    <property type="entry name" value="HTH-TYPE TRANSCRIPTIONAL ACTIVATOR RHAS-RELATED"/>
    <property type="match status" value="1"/>
</dbReference>
<dbReference type="SMART" id="SM00342">
    <property type="entry name" value="HTH_ARAC"/>
    <property type="match status" value="1"/>
</dbReference>
<dbReference type="Pfam" id="PF12833">
    <property type="entry name" value="HTH_18"/>
    <property type="match status" value="1"/>
</dbReference>
<dbReference type="Gene3D" id="1.10.10.60">
    <property type="entry name" value="Homeodomain-like"/>
    <property type="match status" value="1"/>
</dbReference>
<keyword evidence="3" id="KW-0804">Transcription</keyword>
<evidence type="ECO:0000259" key="4">
    <source>
        <dbReference type="PROSITE" id="PS01124"/>
    </source>
</evidence>
<keyword evidence="2" id="KW-0238">DNA-binding</keyword>
<dbReference type="OrthoDB" id="9799345at2"/>
<dbReference type="InterPro" id="IPR050204">
    <property type="entry name" value="AraC_XylS_family_regulators"/>
</dbReference>
<gene>
    <name evidence="5" type="ORF">EFW17_02225</name>
</gene>
<keyword evidence="1" id="KW-0805">Transcription regulation</keyword>
<name>A0A3N0EFU9_9ACTN</name>
<organism evidence="5 6">
    <name type="scientific">Halostreptopolyspora alba</name>
    <dbReference type="NCBI Taxonomy" id="2487137"/>
    <lineage>
        <taxon>Bacteria</taxon>
        <taxon>Bacillati</taxon>
        <taxon>Actinomycetota</taxon>
        <taxon>Actinomycetes</taxon>
        <taxon>Streptosporangiales</taxon>
        <taxon>Nocardiopsidaceae</taxon>
        <taxon>Halostreptopolyspora</taxon>
    </lineage>
</organism>
<evidence type="ECO:0000313" key="5">
    <source>
        <dbReference type="EMBL" id="RNL86738.1"/>
    </source>
</evidence>
<dbReference type="PROSITE" id="PS01124">
    <property type="entry name" value="HTH_ARAC_FAMILY_2"/>
    <property type="match status" value="1"/>
</dbReference>
<evidence type="ECO:0000256" key="1">
    <source>
        <dbReference type="ARBA" id="ARBA00023015"/>
    </source>
</evidence>
<dbReference type="InterPro" id="IPR018060">
    <property type="entry name" value="HTH_AraC"/>
</dbReference>
<reference evidence="5 6" key="1">
    <citation type="submission" date="2018-11" db="EMBL/GenBank/DDBJ databases">
        <title>The genome draft of YIM 96095.</title>
        <authorList>
            <person name="Tang S.-K."/>
            <person name="Chunyu W.-X."/>
            <person name="Feng Y.-Z."/>
        </authorList>
    </citation>
    <scope>NUCLEOTIDE SEQUENCE [LARGE SCALE GENOMIC DNA]</scope>
    <source>
        <strain evidence="5 6">YIM 96095</strain>
    </source>
</reference>
<dbReference type="Proteomes" id="UP000269198">
    <property type="component" value="Unassembled WGS sequence"/>
</dbReference>
<protein>
    <submittedName>
        <fullName evidence="5">Helix-turn-helix domain-containing protein</fullName>
    </submittedName>
</protein>
<evidence type="ECO:0000256" key="2">
    <source>
        <dbReference type="ARBA" id="ARBA00023125"/>
    </source>
</evidence>
<comment type="caution">
    <text evidence="5">The sequence shown here is derived from an EMBL/GenBank/DDBJ whole genome shotgun (WGS) entry which is preliminary data.</text>
</comment>
<dbReference type="AlphaFoldDB" id="A0A3N0EFU9"/>
<evidence type="ECO:0000313" key="6">
    <source>
        <dbReference type="Proteomes" id="UP000269198"/>
    </source>
</evidence>
<keyword evidence="6" id="KW-1185">Reference proteome</keyword>
<dbReference type="GO" id="GO:0043565">
    <property type="term" value="F:sequence-specific DNA binding"/>
    <property type="evidence" value="ECO:0007669"/>
    <property type="project" value="InterPro"/>
</dbReference>